<dbReference type="AlphaFoldDB" id="A0A2V3UGZ5"/>
<gene>
    <name evidence="2" type="ORF">C7450_101134</name>
</gene>
<dbReference type="EMBL" id="QJJK01000001">
    <property type="protein sequence ID" value="PXW64379.1"/>
    <property type="molecule type" value="Genomic_DNA"/>
</dbReference>
<dbReference type="InterPro" id="IPR023606">
    <property type="entry name" value="CoA-Trfase_III_dom_1_sf"/>
</dbReference>
<evidence type="ECO:0000313" key="3">
    <source>
        <dbReference type="Proteomes" id="UP000248021"/>
    </source>
</evidence>
<name>A0A2V3UGZ5_9HYPH</name>
<dbReference type="InterPro" id="IPR050483">
    <property type="entry name" value="CoA-transferase_III_domain"/>
</dbReference>
<dbReference type="InterPro" id="IPR044855">
    <property type="entry name" value="CoA-Trfase_III_dom3_sf"/>
</dbReference>
<dbReference type="GO" id="GO:0008410">
    <property type="term" value="F:CoA-transferase activity"/>
    <property type="evidence" value="ECO:0007669"/>
    <property type="project" value="TreeGrafter"/>
</dbReference>
<dbReference type="SUPFAM" id="SSF89796">
    <property type="entry name" value="CoA-transferase family III (CaiB/BaiF)"/>
    <property type="match status" value="1"/>
</dbReference>
<organism evidence="2 3">
    <name type="scientific">Chelatococcus asaccharovorans</name>
    <dbReference type="NCBI Taxonomy" id="28210"/>
    <lineage>
        <taxon>Bacteria</taxon>
        <taxon>Pseudomonadati</taxon>
        <taxon>Pseudomonadota</taxon>
        <taxon>Alphaproteobacteria</taxon>
        <taxon>Hyphomicrobiales</taxon>
        <taxon>Chelatococcaceae</taxon>
        <taxon>Chelatococcus</taxon>
    </lineage>
</organism>
<keyword evidence="3" id="KW-1185">Reference proteome</keyword>
<dbReference type="RefSeq" id="WP_210206331.1">
    <property type="nucleotide sequence ID" value="NZ_JAHBRY010000001.1"/>
</dbReference>
<reference evidence="2 3" key="1">
    <citation type="submission" date="2018-05" db="EMBL/GenBank/DDBJ databases">
        <title>Genomic Encyclopedia of Type Strains, Phase IV (KMG-IV): sequencing the most valuable type-strain genomes for metagenomic binning, comparative biology and taxonomic classification.</title>
        <authorList>
            <person name="Goeker M."/>
        </authorList>
    </citation>
    <scope>NUCLEOTIDE SEQUENCE [LARGE SCALE GENOMIC DNA]</scope>
    <source>
        <strain evidence="2 3">DSM 6462</strain>
    </source>
</reference>
<comment type="caution">
    <text evidence="2">The sequence shown here is derived from an EMBL/GenBank/DDBJ whole genome shotgun (WGS) entry which is preliminary data.</text>
</comment>
<dbReference type="Gene3D" id="3.30.1540.10">
    <property type="entry name" value="formyl-coa transferase, domain 3"/>
    <property type="match status" value="1"/>
</dbReference>
<dbReference type="InterPro" id="IPR003673">
    <property type="entry name" value="CoA-Trfase_fam_III"/>
</dbReference>
<sequence length="403" mass="42799">MMAAQGRALSHLKVVEAGSFIAGPFCGQILGDLGADVIKIEPPLAGDAMRKWGAVKASNGQSLWWSVISRNKQSLTLDLRRSEGQAVFRDLVRTADVLIENFRPGVLEDWGLAPEMLRRDNPGLIVARVSGFGQTGPLRNKAGFAAVAEAEAGLRTLTGFPDRPPVRVGISIGDSLAGLYAAIGILAALAVRDRIGGFGQDVDVAITESVLGVMESIIAEYADSGAIRQRAGMALPGIAPSNLYPTADGTSVIIAANADGLFRSLCTAMGRPDLAQDPRFASHIDRGRHQAEIDAIVAQWTAGHVQSDIVALMDRHGIPAGVVNTAAEVARHTHFRDRSAIIEVADPDIGPVTMQGTFPRLGRTPGAVRWTGPRLGEHTREILARRLGYGEEDIENLHAGGII</sequence>
<keyword evidence="1 2" id="KW-0808">Transferase</keyword>
<proteinExistence type="predicted"/>
<dbReference type="Pfam" id="PF02515">
    <property type="entry name" value="CoA_transf_3"/>
    <property type="match status" value="1"/>
</dbReference>
<evidence type="ECO:0000313" key="2">
    <source>
        <dbReference type="EMBL" id="PXW64379.1"/>
    </source>
</evidence>
<evidence type="ECO:0000256" key="1">
    <source>
        <dbReference type="ARBA" id="ARBA00022679"/>
    </source>
</evidence>
<accession>A0A2V3UGZ5</accession>
<dbReference type="Proteomes" id="UP000248021">
    <property type="component" value="Unassembled WGS sequence"/>
</dbReference>
<dbReference type="PANTHER" id="PTHR48207:SF3">
    <property type="entry name" value="SUCCINATE--HYDROXYMETHYLGLUTARATE COA-TRANSFERASE"/>
    <property type="match status" value="1"/>
</dbReference>
<protein>
    <submittedName>
        <fullName evidence="2">Succinyl-CoA:(R)-citramalate CoA-transferase</fullName>
    </submittedName>
</protein>
<dbReference type="Gene3D" id="3.40.50.10540">
    <property type="entry name" value="Crotonobetainyl-coa:carnitine coa-transferase, domain 1"/>
    <property type="match status" value="1"/>
</dbReference>
<dbReference type="PANTHER" id="PTHR48207">
    <property type="entry name" value="SUCCINATE--HYDROXYMETHYLGLUTARATE COA-TRANSFERASE"/>
    <property type="match status" value="1"/>
</dbReference>